<gene>
    <name evidence="7" type="ORF">A2V49_03075</name>
</gene>
<evidence type="ECO:0000256" key="4">
    <source>
        <dbReference type="PROSITE-ProRule" id="PRU00354"/>
    </source>
</evidence>
<reference evidence="7 8" key="1">
    <citation type="journal article" date="2016" name="Nat. Commun.">
        <title>Thousands of microbial genomes shed light on interconnected biogeochemical processes in an aquifer system.</title>
        <authorList>
            <person name="Anantharaman K."/>
            <person name="Brown C.T."/>
            <person name="Hug L.A."/>
            <person name="Sharon I."/>
            <person name="Castelle C.J."/>
            <person name="Probst A.J."/>
            <person name="Thomas B.C."/>
            <person name="Singh A."/>
            <person name="Wilkins M.J."/>
            <person name="Karaoz U."/>
            <person name="Brodie E.L."/>
            <person name="Williams K.H."/>
            <person name="Hubbard S.S."/>
            <person name="Banfield J.F."/>
        </authorList>
    </citation>
    <scope>NUCLEOTIDE SEQUENCE [LARGE SCALE GENOMIC DNA]</scope>
</reference>
<dbReference type="AlphaFoldDB" id="A0A1F4UKC0"/>
<dbReference type="InterPro" id="IPR036259">
    <property type="entry name" value="MFS_trans_sf"/>
</dbReference>
<feature type="transmembrane region" description="Helical" evidence="5">
    <location>
        <begin position="72"/>
        <end position="94"/>
    </location>
</feature>
<feature type="non-terminal residue" evidence="7">
    <location>
        <position position="391"/>
    </location>
</feature>
<dbReference type="SUPFAM" id="SSF53335">
    <property type="entry name" value="S-adenosyl-L-methionine-dependent methyltransferases"/>
    <property type="match status" value="1"/>
</dbReference>
<dbReference type="Gene3D" id="3.40.50.150">
    <property type="entry name" value="Vaccinia Virus protein VP39"/>
    <property type="match status" value="1"/>
</dbReference>
<dbReference type="InterPro" id="IPR029063">
    <property type="entry name" value="SAM-dependent_MTases_sf"/>
</dbReference>
<feature type="transmembrane region" description="Helical" evidence="5">
    <location>
        <begin position="39"/>
        <end position="60"/>
    </location>
</feature>
<dbReference type="PROSITE" id="PS51257">
    <property type="entry name" value="PROKAR_LIPOPROTEIN"/>
    <property type="match status" value="1"/>
</dbReference>
<accession>A0A1F4UKC0</accession>
<evidence type="ECO:0000313" key="7">
    <source>
        <dbReference type="EMBL" id="OGC45428.1"/>
    </source>
</evidence>
<comment type="similarity">
    <text evidence="1">Belongs to the spermidine/spermine synthase family.</text>
</comment>
<proteinExistence type="inferred from homology"/>
<feature type="transmembrane region" description="Helical" evidence="5">
    <location>
        <begin position="150"/>
        <end position="169"/>
    </location>
</feature>
<evidence type="ECO:0000313" key="8">
    <source>
        <dbReference type="Proteomes" id="UP000178615"/>
    </source>
</evidence>
<dbReference type="Gene3D" id="1.20.1250.20">
    <property type="entry name" value="MFS general substrate transporter like domains"/>
    <property type="match status" value="1"/>
</dbReference>
<keyword evidence="5" id="KW-1133">Transmembrane helix</keyword>
<feature type="active site" description="Proton acceptor" evidence="4">
    <location>
        <position position="365"/>
    </location>
</feature>
<feature type="transmembrane region" description="Helical" evidence="5">
    <location>
        <begin position="175"/>
        <end position="195"/>
    </location>
</feature>
<feature type="domain" description="PABS" evidence="6">
    <location>
        <begin position="213"/>
        <end position="391"/>
    </location>
</feature>
<feature type="transmembrane region" description="Helical" evidence="5">
    <location>
        <begin position="207"/>
        <end position="224"/>
    </location>
</feature>
<evidence type="ECO:0000256" key="1">
    <source>
        <dbReference type="ARBA" id="ARBA00007867"/>
    </source>
</evidence>
<keyword evidence="5" id="KW-0472">Membrane</keyword>
<dbReference type="PANTHER" id="PTHR43317">
    <property type="entry name" value="THERMOSPERMINE SYNTHASE ACAULIS5"/>
    <property type="match status" value="1"/>
</dbReference>
<evidence type="ECO:0000256" key="3">
    <source>
        <dbReference type="ARBA" id="ARBA00023115"/>
    </source>
</evidence>
<dbReference type="SUPFAM" id="SSF103473">
    <property type="entry name" value="MFS general substrate transporter"/>
    <property type="match status" value="1"/>
</dbReference>
<evidence type="ECO:0000256" key="5">
    <source>
        <dbReference type="SAM" id="Phobius"/>
    </source>
</evidence>
<dbReference type="EMBL" id="MEUV01000037">
    <property type="protein sequence ID" value="OGC45428.1"/>
    <property type="molecule type" value="Genomic_DNA"/>
</dbReference>
<dbReference type="InterPro" id="IPR030374">
    <property type="entry name" value="PABS"/>
</dbReference>
<keyword evidence="2 4" id="KW-0808">Transferase</keyword>
<sequence length="391" mass="44229">MEYFKKYSIPVVVFLTGACVLVIEIVATRILSPYYGNTIFTVSSVISIVLAALSFGYYFGGKLADKNPSEKIFYSIILTSGFSIILLHFLMLFLLPLLGFVLSITVGPLVSAILLFFLPSLLLGTLSPFAIKLQRQYFPKKGIGSITGEIFFWSTLGSIFGSLFTGFVLIPRFGINQIILSVAIILILLGLIPLIRLGLSKKKIFKIILFCIIGIYLMHSISQLEGKNTIYSRDGVYERITIYDGKYDDRLARFFKQDRSSSGAMFLDSDELVYNYTKYYSIYKVFKPDINRALVIGGGAYSIPKALLKDLPNAMIDVSEIEPSLYESAQKYFKLNDTKRLTNYTDDGRRLLHDNANMYDLIFSDVYYSLYSIPAHFTTQEFFELAKSRLN</sequence>
<evidence type="ECO:0000259" key="6">
    <source>
        <dbReference type="PROSITE" id="PS51006"/>
    </source>
</evidence>
<dbReference type="PANTHER" id="PTHR43317:SF1">
    <property type="entry name" value="THERMOSPERMINE SYNTHASE ACAULIS5"/>
    <property type="match status" value="1"/>
</dbReference>
<dbReference type="NCBIfam" id="NF037959">
    <property type="entry name" value="MFS_SpdSyn"/>
    <property type="match status" value="1"/>
</dbReference>
<feature type="transmembrane region" description="Helical" evidence="5">
    <location>
        <begin position="7"/>
        <end position="27"/>
    </location>
</feature>
<name>A0A1F4UKC0_UNCKA</name>
<comment type="caution">
    <text evidence="7">The sequence shown here is derived from an EMBL/GenBank/DDBJ whole genome shotgun (WGS) entry which is preliminary data.</text>
</comment>
<evidence type="ECO:0000256" key="2">
    <source>
        <dbReference type="ARBA" id="ARBA00022679"/>
    </source>
</evidence>
<dbReference type="Proteomes" id="UP000178615">
    <property type="component" value="Unassembled WGS sequence"/>
</dbReference>
<protein>
    <recommendedName>
        <fullName evidence="6">PABS domain-containing protein</fullName>
    </recommendedName>
</protein>
<dbReference type="PROSITE" id="PS51006">
    <property type="entry name" value="PABS_2"/>
    <property type="match status" value="1"/>
</dbReference>
<dbReference type="GO" id="GO:0006596">
    <property type="term" value="P:polyamine biosynthetic process"/>
    <property type="evidence" value="ECO:0007669"/>
    <property type="project" value="UniProtKB-UniRule"/>
</dbReference>
<keyword evidence="5" id="KW-0812">Transmembrane</keyword>
<keyword evidence="3 4" id="KW-0620">Polyamine biosynthesis</keyword>
<organism evidence="7 8">
    <name type="scientific">candidate division WWE3 bacterium RBG_19FT_COMBO_34_6</name>
    <dbReference type="NCBI Taxonomy" id="1802612"/>
    <lineage>
        <taxon>Bacteria</taxon>
        <taxon>Katanobacteria</taxon>
    </lineage>
</organism>
<feature type="transmembrane region" description="Helical" evidence="5">
    <location>
        <begin position="100"/>
        <end position="129"/>
    </location>
</feature>
<dbReference type="GO" id="GO:0010487">
    <property type="term" value="F:thermospermine synthase activity"/>
    <property type="evidence" value="ECO:0007669"/>
    <property type="project" value="TreeGrafter"/>
</dbReference>